<evidence type="ECO:0000256" key="1">
    <source>
        <dbReference type="SAM" id="MobiDB-lite"/>
    </source>
</evidence>
<evidence type="ECO:0000313" key="4">
    <source>
        <dbReference type="Proteomes" id="UP000663829"/>
    </source>
</evidence>
<feature type="region of interest" description="Disordered" evidence="1">
    <location>
        <begin position="17"/>
        <end position="83"/>
    </location>
</feature>
<evidence type="ECO:0000313" key="2">
    <source>
        <dbReference type="EMBL" id="CAF1013487.1"/>
    </source>
</evidence>
<keyword evidence="4" id="KW-1185">Reference proteome</keyword>
<reference evidence="2" key="1">
    <citation type="submission" date="2021-02" db="EMBL/GenBank/DDBJ databases">
        <authorList>
            <person name="Nowell W R."/>
        </authorList>
    </citation>
    <scope>NUCLEOTIDE SEQUENCE</scope>
</reference>
<dbReference type="Proteomes" id="UP000681722">
    <property type="component" value="Unassembled WGS sequence"/>
</dbReference>
<evidence type="ECO:0008006" key="5">
    <source>
        <dbReference type="Google" id="ProtNLM"/>
    </source>
</evidence>
<dbReference type="PANTHER" id="PTHR33939:SF1">
    <property type="entry name" value="DUF4371 DOMAIN-CONTAINING PROTEIN"/>
    <property type="match status" value="1"/>
</dbReference>
<organism evidence="2 4">
    <name type="scientific">Didymodactylos carnosus</name>
    <dbReference type="NCBI Taxonomy" id="1234261"/>
    <lineage>
        <taxon>Eukaryota</taxon>
        <taxon>Metazoa</taxon>
        <taxon>Spiralia</taxon>
        <taxon>Gnathifera</taxon>
        <taxon>Rotifera</taxon>
        <taxon>Eurotatoria</taxon>
        <taxon>Bdelloidea</taxon>
        <taxon>Philodinida</taxon>
        <taxon>Philodinidae</taxon>
        <taxon>Didymodactylos</taxon>
    </lineage>
</organism>
<feature type="compositionally biased region" description="Basic and acidic residues" evidence="1">
    <location>
        <begin position="17"/>
        <end position="36"/>
    </location>
</feature>
<name>A0A814HP61_9BILA</name>
<dbReference type="EMBL" id="CAJNOQ010003460">
    <property type="protein sequence ID" value="CAF1013487.1"/>
    <property type="molecule type" value="Genomic_DNA"/>
</dbReference>
<proteinExistence type="predicted"/>
<protein>
    <recommendedName>
        <fullName evidence="5">Transposase</fullName>
    </recommendedName>
</protein>
<dbReference type="EMBL" id="CAJOBC010003459">
    <property type="protein sequence ID" value="CAF3784876.1"/>
    <property type="molecule type" value="Genomic_DNA"/>
</dbReference>
<feature type="compositionally biased region" description="Low complexity" evidence="1">
    <location>
        <begin position="62"/>
        <end position="72"/>
    </location>
</feature>
<gene>
    <name evidence="2" type="ORF">GPM918_LOCUS14391</name>
    <name evidence="3" type="ORF">SRO942_LOCUS14389</name>
</gene>
<dbReference type="PANTHER" id="PTHR33939">
    <property type="entry name" value="PROTEIN CBG22215"/>
    <property type="match status" value="1"/>
</dbReference>
<sequence>MTMLGISKGAIYNLKKELHELENSHEKEENPEEPPRRRTRSETTLPPRPSAQKRAHSRKSYASSSTTASATSLIPTPVSPLKKGHSERSKIILSEYAKDTIRLTVHLMLCQKEYPTVRKFLDRLLSLYEDFPVRSTMTLWRWMKRIGFKYRSVNKIKTPLDSTFYMAARSKYFREIQEIRDNNVIHYFHDESWTYQKEEKRFVWTDDEGAGRLRSILGKGSRLAINAILNDKGFHKPCIEIFKCDKYHSMDFQHFLDWLSLTCAELRVIHGKKPRICLILDNARWHFKESEETKVPKRGSRQLIL</sequence>
<comment type="caution">
    <text evidence="2">The sequence shown here is derived from an EMBL/GenBank/DDBJ whole genome shotgun (WGS) entry which is preliminary data.</text>
</comment>
<dbReference type="OrthoDB" id="6757260at2759"/>
<accession>A0A814HP61</accession>
<dbReference type="AlphaFoldDB" id="A0A814HP61"/>
<dbReference type="Proteomes" id="UP000663829">
    <property type="component" value="Unassembled WGS sequence"/>
</dbReference>
<evidence type="ECO:0000313" key="3">
    <source>
        <dbReference type="EMBL" id="CAF3784876.1"/>
    </source>
</evidence>